<evidence type="ECO:0000256" key="7">
    <source>
        <dbReference type="ARBA" id="ARBA00023136"/>
    </source>
</evidence>
<gene>
    <name evidence="11" type="primary">cox3</name>
</gene>
<dbReference type="InterPro" id="IPR000298">
    <property type="entry name" value="Cyt_c_oxidase-like_su3"/>
</dbReference>
<dbReference type="EMBL" id="JF274008">
    <property type="protein sequence ID" value="ADZ62092.1"/>
    <property type="molecule type" value="Genomic_DNA"/>
</dbReference>
<comment type="function">
    <text evidence="8">Component of the cytochrome c oxidase, the last enzyme in the mitochondrial electron transport chain which drives oxidative phosphorylation. The respiratory chain contains 3 multisubunit complexes succinate dehydrogenase (complex II, CII), ubiquinol-cytochrome c oxidoreductase (cytochrome b-c1 complex, complex III, CIII) and cytochrome c oxidase (complex IV, CIV), that cooperate to transfer electrons derived from NADH and succinate to molecular oxygen, creating an electrochemical gradient over the inner membrane that drives transmembrane transport and the ATP synthase. Cytochrome c oxidase is the component of the respiratory chain that catalyzes the reduction of oxygen to water. Electrons originating from reduced cytochrome c in the intermembrane space (IMS) are transferred via the dinuclear copper A center (CU(A)) of subunit 2 and heme A of subunit 1 to the active site in subunit 1, a binuclear center (BNC) formed by heme A3 and copper B (CU(B)). The BNC reduces molecular oxygen to 2 water molecules using 4 electrons from cytochrome c in the IMS and 4 protons from the mitochondrial matrix.</text>
</comment>
<feature type="domain" description="Heme-copper oxidase subunit III family profile" evidence="10">
    <location>
        <begin position="38"/>
        <end position="295"/>
    </location>
</feature>
<feature type="transmembrane region" description="Helical" evidence="9">
    <location>
        <begin position="49"/>
        <end position="69"/>
    </location>
</feature>
<dbReference type="GeneID" id="11341126"/>
<keyword evidence="4 8" id="KW-0812">Transmembrane</keyword>
<proteinExistence type="inferred from homology"/>
<evidence type="ECO:0000256" key="4">
    <source>
        <dbReference type="ARBA" id="ARBA00022692"/>
    </source>
</evidence>
<evidence type="ECO:0000256" key="8">
    <source>
        <dbReference type="RuleBase" id="RU003375"/>
    </source>
</evidence>
<dbReference type="GO" id="GO:0006123">
    <property type="term" value="P:mitochondrial electron transport, cytochrome c to oxygen"/>
    <property type="evidence" value="ECO:0007669"/>
    <property type="project" value="TreeGrafter"/>
</dbReference>
<name>G8DUD4_OSTED</name>
<organism evidence="11">
    <name type="scientific">Ostrea edulis</name>
    <name type="common">Native oyster</name>
    <name type="synonym">European flat oyster</name>
    <dbReference type="NCBI Taxonomy" id="37623"/>
    <lineage>
        <taxon>Eukaryota</taxon>
        <taxon>Metazoa</taxon>
        <taxon>Spiralia</taxon>
        <taxon>Lophotrochozoa</taxon>
        <taxon>Mollusca</taxon>
        <taxon>Bivalvia</taxon>
        <taxon>Autobranchia</taxon>
        <taxon>Pteriomorphia</taxon>
        <taxon>Ostreida</taxon>
        <taxon>Ostreoidea</taxon>
        <taxon>Ostreidae</taxon>
        <taxon>Ostrea</taxon>
    </lineage>
</organism>
<dbReference type="PANTHER" id="PTHR11403">
    <property type="entry name" value="CYTOCHROME C OXIDASE SUBUNIT III"/>
    <property type="match status" value="1"/>
</dbReference>
<dbReference type="GO" id="GO:0005739">
    <property type="term" value="C:mitochondrion"/>
    <property type="evidence" value="ECO:0007669"/>
    <property type="project" value="TreeGrafter"/>
</dbReference>
<dbReference type="RefSeq" id="YP_004934936.1">
    <property type="nucleotide sequence ID" value="NC_016180.1"/>
</dbReference>
<feature type="transmembrane region" description="Helical" evidence="9">
    <location>
        <begin position="266"/>
        <end position="293"/>
    </location>
</feature>
<dbReference type="Pfam" id="PF00510">
    <property type="entry name" value="COX3"/>
    <property type="match status" value="1"/>
</dbReference>
<comment type="subcellular location">
    <subcellularLocation>
        <location evidence="1">Membrane</location>
        <topology evidence="1">Multi-pass membrane protein</topology>
    </subcellularLocation>
</comment>
<geneLocation type="mitochondrion" evidence="11"/>
<dbReference type="PROSITE" id="PS50253">
    <property type="entry name" value="COX3"/>
    <property type="match status" value="1"/>
</dbReference>
<dbReference type="InterPro" id="IPR033945">
    <property type="entry name" value="Cyt_c_oxase_su3_dom"/>
</dbReference>
<comment type="similarity">
    <text evidence="2 8">Belongs to the cytochrome c oxidase subunit 3 family.</text>
</comment>
<keyword evidence="5" id="KW-1278">Translocase</keyword>
<evidence type="ECO:0000256" key="6">
    <source>
        <dbReference type="ARBA" id="ARBA00022989"/>
    </source>
</evidence>
<evidence type="ECO:0000259" key="10">
    <source>
        <dbReference type="PROSITE" id="PS50253"/>
    </source>
</evidence>
<dbReference type="CTD" id="4514"/>
<dbReference type="InterPro" id="IPR024791">
    <property type="entry name" value="Cyt_c/ubiquinol_Oxase_su3"/>
</dbReference>
<dbReference type="GO" id="GO:0004129">
    <property type="term" value="F:cytochrome-c oxidase activity"/>
    <property type="evidence" value="ECO:0007669"/>
    <property type="project" value="InterPro"/>
</dbReference>
<dbReference type="PANTHER" id="PTHR11403:SF7">
    <property type="entry name" value="CYTOCHROME C OXIDASE SUBUNIT 3"/>
    <property type="match status" value="1"/>
</dbReference>
<sequence>MMMKLFMPSSLSLFMSLKMKSLSYSNYTSRRMSHDILPRSPYHVLDPSPWPILMAVGLWGLAMTFICWANGVSCNMLLLGAGIAAMVVYGWTRDLVNEGTFQGFHTKKVQSGLTLGFILFLVSELMLFFSFFWGFFHSALSPSLEMGCCWPPVGIDCLDWSKAPLHNTALLVASSCTVTSSHKYLKAGNFNSAVAMLILTVFLSALFVKNQYGEYAWSSFTIADGVYGSCFFMLTGLHGMHVMGGTSGLLYCLVRMLARHFSSTHHLAYTFAIWYWHFVDIVWLALFFIIYIWGS</sequence>
<protein>
    <recommendedName>
        <fullName evidence="3 8">Cytochrome c oxidase subunit 3</fullName>
    </recommendedName>
</protein>
<evidence type="ECO:0000256" key="1">
    <source>
        <dbReference type="ARBA" id="ARBA00004141"/>
    </source>
</evidence>
<feature type="transmembrane region" description="Helical" evidence="9">
    <location>
        <begin position="112"/>
        <end position="136"/>
    </location>
</feature>
<dbReference type="InterPro" id="IPR035973">
    <property type="entry name" value="Cyt_c_oxidase_su3-like_sf"/>
</dbReference>
<dbReference type="AlphaFoldDB" id="G8DUD4"/>
<feature type="transmembrane region" description="Helical" evidence="9">
    <location>
        <begin position="231"/>
        <end position="254"/>
    </location>
</feature>
<dbReference type="Gene3D" id="1.20.120.80">
    <property type="entry name" value="Cytochrome c oxidase, subunit III, four-helix bundle"/>
    <property type="match status" value="1"/>
</dbReference>
<evidence type="ECO:0000256" key="3">
    <source>
        <dbReference type="ARBA" id="ARBA00015944"/>
    </source>
</evidence>
<keyword evidence="8 11" id="KW-0496">Mitochondrion</keyword>
<accession>G8DUD4</accession>
<feature type="transmembrane region" description="Helical" evidence="9">
    <location>
        <begin position="76"/>
        <end position="92"/>
    </location>
</feature>
<feature type="transmembrane region" description="Helical" evidence="9">
    <location>
        <begin position="190"/>
        <end position="208"/>
    </location>
</feature>
<evidence type="ECO:0000256" key="2">
    <source>
        <dbReference type="ARBA" id="ARBA00010581"/>
    </source>
</evidence>
<evidence type="ECO:0000256" key="9">
    <source>
        <dbReference type="SAM" id="Phobius"/>
    </source>
</evidence>
<reference evidence="11" key="1">
    <citation type="journal article" date="2011" name="BMC Res. Notes">
        <title>Complete mitochondrial DNA sequence of the European flat oyster Ostrea edulis confirms Ostreidae classification.</title>
        <authorList>
            <person name="Danic-Tchaleu G."/>
            <person name="Heurtebise S."/>
            <person name="Morga B."/>
            <person name="Lapegue S."/>
        </authorList>
    </citation>
    <scope>NUCLEOTIDE SEQUENCE</scope>
</reference>
<dbReference type="CDD" id="cd01665">
    <property type="entry name" value="Cyt_c_Oxidase_III"/>
    <property type="match status" value="1"/>
</dbReference>
<evidence type="ECO:0000256" key="5">
    <source>
        <dbReference type="ARBA" id="ARBA00022967"/>
    </source>
</evidence>
<dbReference type="InterPro" id="IPR013833">
    <property type="entry name" value="Cyt_c_oxidase_su3_a-hlx"/>
</dbReference>
<dbReference type="Gene3D" id="1.10.287.70">
    <property type="match status" value="1"/>
</dbReference>
<dbReference type="GO" id="GO:0016020">
    <property type="term" value="C:membrane"/>
    <property type="evidence" value="ECO:0007669"/>
    <property type="project" value="UniProtKB-SubCell"/>
</dbReference>
<keyword evidence="7 9" id="KW-0472">Membrane</keyword>
<keyword evidence="6 9" id="KW-1133">Transmembrane helix</keyword>
<evidence type="ECO:0000313" key="11">
    <source>
        <dbReference type="EMBL" id="ADZ62092.1"/>
    </source>
</evidence>
<dbReference type="SUPFAM" id="SSF81452">
    <property type="entry name" value="Cytochrome c oxidase subunit III-like"/>
    <property type="match status" value="1"/>
</dbReference>